<evidence type="ECO:0000256" key="4">
    <source>
        <dbReference type="ARBA" id="ARBA00048741"/>
    </source>
</evidence>
<accession>A0A4R4TM99</accession>
<protein>
    <recommendedName>
        <fullName evidence="2">asparagine synthase (glutamine-hydrolyzing)</fullName>
        <ecNumber evidence="2">6.3.5.4</ecNumber>
    </recommendedName>
</protein>
<dbReference type="Gene3D" id="3.40.50.620">
    <property type="entry name" value="HUPs"/>
    <property type="match status" value="1"/>
</dbReference>
<feature type="domain" description="Asparagine synthetase" evidence="6">
    <location>
        <begin position="194"/>
        <end position="557"/>
    </location>
</feature>
<dbReference type="GO" id="GO:0004066">
    <property type="term" value="F:asparagine synthase (glutamine-hydrolyzing) activity"/>
    <property type="evidence" value="ECO:0007669"/>
    <property type="project" value="UniProtKB-EC"/>
</dbReference>
<dbReference type="InterPro" id="IPR029055">
    <property type="entry name" value="Ntn_hydrolases_N"/>
</dbReference>
<organism evidence="7 8">
    <name type="scientific">Streptomyces hainanensis</name>
    <dbReference type="NCBI Taxonomy" id="402648"/>
    <lineage>
        <taxon>Bacteria</taxon>
        <taxon>Bacillati</taxon>
        <taxon>Actinomycetota</taxon>
        <taxon>Actinomycetes</taxon>
        <taxon>Kitasatosporales</taxon>
        <taxon>Streptomycetaceae</taxon>
        <taxon>Streptomyces</taxon>
    </lineage>
</organism>
<evidence type="ECO:0000256" key="3">
    <source>
        <dbReference type="ARBA" id="ARBA00022888"/>
    </source>
</evidence>
<dbReference type="Pfam" id="PF00733">
    <property type="entry name" value="Asn_synthase"/>
    <property type="match status" value="1"/>
</dbReference>
<keyword evidence="3" id="KW-0061">Asparagine biosynthesis</keyword>
<keyword evidence="3" id="KW-0028">Amino-acid biosynthesis</keyword>
<comment type="caution">
    <text evidence="7">The sequence shown here is derived from an EMBL/GenBank/DDBJ whole genome shotgun (WGS) entry which is preliminary data.</text>
</comment>
<dbReference type="InterPro" id="IPR001962">
    <property type="entry name" value="Asn_synthase"/>
</dbReference>
<evidence type="ECO:0000313" key="8">
    <source>
        <dbReference type="Proteomes" id="UP000295345"/>
    </source>
</evidence>
<dbReference type="PANTHER" id="PTHR43284:SF1">
    <property type="entry name" value="ASPARAGINE SYNTHETASE"/>
    <property type="match status" value="1"/>
</dbReference>
<dbReference type="AlphaFoldDB" id="A0A4R4TM99"/>
<feature type="region of interest" description="Disordered" evidence="5">
    <location>
        <begin position="584"/>
        <end position="607"/>
    </location>
</feature>
<dbReference type="SUPFAM" id="SSF52402">
    <property type="entry name" value="Adenine nucleotide alpha hydrolases-like"/>
    <property type="match status" value="1"/>
</dbReference>
<proteinExistence type="predicted"/>
<dbReference type="SUPFAM" id="SSF56235">
    <property type="entry name" value="N-terminal nucleophile aminohydrolases (Ntn hydrolases)"/>
    <property type="match status" value="1"/>
</dbReference>
<dbReference type="EMBL" id="SMKI01000077">
    <property type="protein sequence ID" value="TDC76432.1"/>
    <property type="molecule type" value="Genomic_DNA"/>
</dbReference>
<evidence type="ECO:0000313" key="7">
    <source>
        <dbReference type="EMBL" id="TDC76432.1"/>
    </source>
</evidence>
<evidence type="ECO:0000256" key="2">
    <source>
        <dbReference type="ARBA" id="ARBA00012737"/>
    </source>
</evidence>
<comment type="pathway">
    <text evidence="1">Amino-acid biosynthesis; L-asparagine biosynthesis; L-asparagine from L-aspartate (L-Gln route): step 1/1.</text>
</comment>
<dbReference type="EC" id="6.3.5.4" evidence="2"/>
<name>A0A4R4TM99_9ACTN</name>
<dbReference type="GO" id="GO:0006529">
    <property type="term" value="P:asparagine biosynthetic process"/>
    <property type="evidence" value="ECO:0007669"/>
    <property type="project" value="UniProtKB-KW"/>
</dbReference>
<dbReference type="PANTHER" id="PTHR43284">
    <property type="entry name" value="ASPARAGINE SYNTHETASE (GLUTAMINE-HYDROLYZING)"/>
    <property type="match status" value="1"/>
</dbReference>
<sequence>MVLPDHEAASAVTERLGRFACRLVSHASGRPWLVGCWPDDEAVAAAVGTTRLMALGPTSLTSHDLVARGVSAADGAAGCFHLLASLDGRVYARGTATGTRRLHTARVGGVVLVADRARTLAWLTAAEVDPTGLALRMLLPMAPYPLDVAGVWRGVESVQPGEALHLGADGSVRTERWWQPPPSDLPLAEAAPLLRDALGAAIAARVRPGQIWGADLSGGMDSTSLCFLAHEAGAELVAVTLEWAALTNEDAHYARQAARHLPGITHLTFPSGTLPGHFAHLDESHPPLDDPNVLLRDRAQQEHMVRALREHGALRRLSGHGGDHLVAPQPAYLHRLVRRHPVAGARHAAAHRAAGRWPLATMLRQLSSRRSLTEWLAAQADSLAATRRGQQRNCDWGPPLALPSWATSTARGLAAEAFRQAADSSLEAFGPDRGTHAWVHMARLAGVTSALLDEWSQGVRLPFEAPFCDDGVLTACLRVRPQEAGHPAAYKPLLKAAMHGVVPEEILARTTKDDSSQEWYAGLTAQRRTFAAWAADFHLGALGLIDPAALRRSMLAPSLVAGGAPELEYSLGIEKWLRELDIHPDPSHLKDHPRDRHASTSAPSSDA</sequence>
<dbReference type="InterPro" id="IPR051786">
    <property type="entry name" value="ASN_synthetase/amidase"/>
</dbReference>
<dbReference type="InterPro" id="IPR014729">
    <property type="entry name" value="Rossmann-like_a/b/a_fold"/>
</dbReference>
<dbReference type="Proteomes" id="UP000295345">
    <property type="component" value="Unassembled WGS sequence"/>
</dbReference>
<gene>
    <name evidence="7" type="ORF">E1283_09870</name>
</gene>
<reference evidence="7 8" key="1">
    <citation type="submission" date="2019-03" db="EMBL/GenBank/DDBJ databases">
        <title>Draft genome sequences of novel Actinobacteria.</title>
        <authorList>
            <person name="Sahin N."/>
            <person name="Ay H."/>
            <person name="Saygin H."/>
        </authorList>
    </citation>
    <scope>NUCLEOTIDE SEQUENCE [LARGE SCALE GENOMIC DNA]</scope>
    <source>
        <strain evidence="7 8">DSM 41900</strain>
    </source>
</reference>
<evidence type="ECO:0000256" key="5">
    <source>
        <dbReference type="SAM" id="MobiDB-lite"/>
    </source>
</evidence>
<comment type="catalytic activity">
    <reaction evidence="4">
        <text>L-aspartate + L-glutamine + ATP + H2O = L-asparagine + L-glutamate + AMP + diphosphate + H(+)</text>
        <dbReference type="Rhea" id="RHEA:12228"/>
        <dbReference type="ChEBI" id="CHEBI:15377"/>
        <dbReference type="ChEBI" id="CHEBI:15378"/>
        <dbReference type="ChEBI" id="CHEBI:29985"/>
        <dbReference type="ChEBI" id="CHEBI:29991"/>
        <dbReference type="ChEBI" id="CHEBI:30616"/>
        <dbReference type="ChEBI" id="CHEBI:33019"/>
        <dbReference type="ChEBI" id="CHEBI:58048"/>
        <dbReference type="ChEBI" id="CHEBI:58359"/>
        <dbReference type="ChEBI" id="CHEBI:456215"/>
        <dbReference type="EC" id="6.3.5.4"/>
    </reaction>
</comment>
<feature type="compositionally biased region" description="Basic and acidic residues" evidence="5">
    <location>
        <begin position="584"/>
        <end position="598"/>
    </location>
</feature>
<evidence type="ECO:0000259" key="6">
    <source>
        <dbReference type="Pfam" id="PF00733"/>
    </source>
</evidence>
<evidence type="ECO:0000256" key="1">
    <source>
        <dbReference type="ARBA" id="ARBA00005187"/>
    </source>
</evidence>
<dbReference type="OrthoDB" id="7053173at2"/>
<keyword evidence="8" id="KW-1185">Reference proteome</keyword>